<comment type="caution">
    <text evidence="7">The sequence shown here is derived from an EMBL/GenBank/DDBJ whole genome shotgun (WGS) entry which is preliminary data.</text>
</comment>
<evidence type="ECO:0000256" key="4">
    <source>
        <dbReference type="ARBA" id="ARBA00022989"/>
    </source>
</evidence>
<feature type="transmembrane region" description="Helical" evidence="6">
    <location>
        <begin position="70"/>
        <end position="88"/>
    </location>
</feature>
<keyword evidence="4 6" id="KW-1133">Transmembrane helix</keyword>
<dbReference type="GO" id="GO:0008360">
    <property type="term" value="P:regulation of cell shape"/>
    <property type="evidence" value="ECO:0007669"/>
    <property type="project" value="UniProtKB-KW"/>
</dbReference>
<evidence type="ECO:0000256" key="1">
    <source>
        <dbReference type="ARBA" id="ARBA00004141"/>
    </source>
</evidence>
<dbReference type="EMBL" id="JACJVO010000001">
    <property type="protein sequence ID" value="MBB6729319.1"/>
    <property type="molecule type" value="Genomic_DNA"/>
</dbReference>
<protein>
    <submittedName>
        <fullName evidence="7">Rod shape-determining protein RodA</fullName>
    </submittedName>
</protein>
<sequence length="384" mass="43805">MLNRLKKMDWMMLLILCLLMAISTLIVRSATHNDPQYYHFDVKTVIYYGVGFVLVILFTLFDYRLLLKSWYVWYAIGIILLVLVYMFAPVTNGARSWFNLPGGLKFQPAELMKLFLIIAVAAVLGRREGDPLRMRSDVMMIAAVSFVPFLLVMIQPDLGNAMIYLFIVLGMLWIGNIRYTYVIIGLTTVIGSLVLFVTLFNTFNADIKDYLETHAKDKVHWYERINTFIHPDQATADERHQSEFAMIAIGSGGLQGDGYMQGESKNRKFIPYPYSDSIFVVIGEEFGFQGSAVLLLLYFLFIYRMILIAYQCYDLRGSFIIIGIASMMVFQIFQNIGMMIGLMPITGITLPFISYGGTSLLLNMMSIGLIFSIRAHQEKYSLDT</sequence>
<evidence type="ECO:0000256" key="5">
    <source>
        <dbReference type="ARBA" id="ARBA00023136"/>
    </source>
</evidence>
<dbReference type="GO" id="GO:0051301">
    <property type="term" value="P:cell division"/>
    <property type="evidence" value="ECO:0007669"/>
    <property type="project" value="InterPro"/>
</dbReference>
<feature type="transmembrane region" description="Helical" evidence="6">
    <location>
        <begin position="137"/>
        <end position="155"/>
    </location>
</feature>
<keyword evidence="5 6" id="KW-0472">Membrane</keyword>
<dbReference type="InterPro" id="IPR001182">
    <property type="entry name" value="FtsW/RodA"/>
</dbReference>
<accession>A0A7X0SG30</accession>
<keyword evidence="2 6" id="KW-0812">Transmembrane</keyword>
<dbReference type="GO" id="GO:0032153">
    <property type="term" value="C:cell division site"/>
    <property type="evidence" value="ECO:0007669"/>
    <property type="project" value="TreeGrafter"/>
</dbReference>
<reference evidence="7 8" key="1">
    <citation type="submission" date="2020-08" db="EMBL/GenBank/DDBJ databases">
        <title>Cohnella phylogeny.</title>
        <authorList>
            <person name="Dunlap C."/>
        </authorList>
    </citation>
    <scope>NUCLEOTIDE SEQUENCE [LARGE SCALE GENOMIC DNA]</scope>
    <source>
        <strain evidence="7 8">CBP 2801</strain>
    </source>
</reference>
<keyword evidence="3" id="KW-0133">Cell shape</keyword>
<dbReference type="Proteomes" id="UP000564644">
    <property type="component" value="Unassembled WGS sequence"/>
</dbReference>
<name>A0A7X0SG30_9BACL</name>
<keyword evidence="8" id="KW-1185">Reference proteome</keyword>
<evidence type="ECO:0000256" key="3">
    <source>
        <dbReference type="ARBA" id="ARBA00022960"/>
    </source>
</evidence>
<evidence type="ECO:0000256" key="6">
    <source>
        <dbReference type="SAM" id="Phobius"/>
    </source>
</evidence>
<feature type="transmembrane region" description="Helical" evidence="6">
    <location>
        <begin position="45"/>
        <end position="63"/>
    </location>
</feature>
<feature type="transmembrane region" description="Helical" evidence="6">
    <location>
        <begin position="108"/>
        <end position="125"/>
    </location>
</feature>
<dbReference type="GO" id="GO:0015648">
    <property type="term" value="F:lipid-linked peptidoglycan transporter activity"/>
    <property type="evidence" value="ECO:0007669"/>
    <property type="project" value="TreeGrafter"/>
</dbReference>
<feature type="transmembrane region" description="Helical" evidence="6">
    <location>
        <begin position="182"/>
        <end position="203"/>
    </location>
</feature>
<feature type="transmembrane region" description="Helical" evidence="6">
    <location>
        <begin position="352"/>
        <end position="373"/>
    </location>
</feature>
<comment type="subcellular location">
    <subcellularLocation>
        <location evidence="1">Membrane</location>
        <topology evidence="1">Multi-pass membrane protein</topology>
    </subcellularLocation>
</comment>
<dbReference type="Pfam" id="PF01098">
    <property type="entry name" value="FTSW_RODA_SPOVE"/>
    <property type="match status" value="1"/>
</dbReference>
<gene>
    <name evidence="7" type="ORF">H7C18_00215</name>
</gene>
<dbReference type="GO" id="GO:0005886">
    <property type="term" value="C:plasma membrane"/>
    <property type="evidence" value="ECO:0007669"/>
    <property type="project" value="TreeGrafter"/>
</dbReference>
<proteinExistence type="predicted"/>
<evidence type="ECO:0000313" key="8">
    <source>
        <dbReference type="Proteomes" id="UP000564644"/>
    </source>
</evidence>
<dbReference type="RefSeq" id="WP_185126993.1">
    <property type="nucleotide sequence ID" value="NZ_JACJVO010000001.1"/>
</dbReference>
<evidence type="ECO:0000256" key="2">
    <source>
        <dbReference type="ARBA" id="ARBA00022692"/>
    </source>
</evidence>
<dbReference type="PROSITE" id="PS00428">
    <property type="entry name" value="FTSW_RODA_SPOVE"/>
    <property type="match status" value="1"/>
</dbReference>
<evidence type="ECO:0000313" key="7">
    <source>
        <dbReference type="EMBL" id="MBB6729319.1"/>
    </source>
</evidence>
<feature type="transmembrane region" description="Helical" evidence="6">
    <location>
        <begin position="319"/>
        <end position="340"/>
    </location>
</feature>
<dbReference type="AlphaFoldDB" id="A0A7X0SG30"/>
<feature type="transmembrane region" description="Helical" evidence="6">
    <location>
        <begin position="161"/>
        <end position="177"/>
    </location>
</feature>
<dbReference type="PANTHER" id="PTHR30474">
    <property type="entry name" value="CELL CYCLE PROTEIN"/>
    <property type="match status" value="1"/>
</dbReference>
<organism evidence="7 8">
    <name type="scientific">Cohnella zeiphila</name>
    <dbReference type="NCBI Taxonomy" id="2761120"/>
    <lineage>
        <taxon>Bacteria</taxon>
        <taxon>Bacillati</taxon>
        <taxon>Bacillota</taxon>
        <taxon>Bacilli</taxon>
        <taxon>Bacillales</taxon>
        <taxon>Paenibacillaceae</taxon>
        <taxon>Cohnella</taxon>
    </lineage>
</organism>
<feature type="transmembrane region" description="Helical" evidence="6">
    <location>
        <begin position="286"/>
        <end position="307"/>
    </location>
</feature>
<dbReference type="InterPro" id="IPR018365">
    <property type="entry name" value="Cell_cycle_FtsW-rel_CS"/>
</dbReference>
<dbReference type="PANTHER" id="PTHR30474:SF1">
    <property type="entry name" value="PEPTIDOGLYCAN GLYCOSYLTRANSFERASE MRDB"/>
    <property type="match status" value="1"/>
</dbReference>